<sequence length="169" mass="19009">MECNDLCSIVFKYGGYWTAVKGQNRKKYVGGSQKTLKVERGDINLILLKERIEALCTWIRGHIYDLHYHITGTSPKIYMPILSDTDVMDMLISSSDGNRVEVVVAVKDHEEDIGFTDETQCSDMHNSSVNIRPNNDIIVDGLCEGSFATQVEKNNSLSGYIPQKLVTFI</sequence>
<comment type="caution">
    <text evidence="1">The sequence shown here is derived from an EMBL/GenBank/DDBJ whole genome shotgun (WGS) entry which is preliminary data.</text>
</comment>
<proteinExistence type="predicted"/>
<organism evidence="1 2">
    <name type="scientific">Dendrobium nobile</name>
    <name type="common">Orchid</name>
    <dbReference type="NCBI Taxonomy" id="94219"/>
    <lineage>
        <taxon>Eukaryota</taxon>
        <taxon>Viridiplantae</taxon>
        <taxon>Streptophyta</taxon>
        <taxon>Embryophyta</taxon>
        <taxon>Tracheophyta</taxon>
        <taxon>Spermatophyta</taxon>
        <taxon>Magnoliopsida</taxon>
        <taxon>Liliopsida</taxon>
        <taxon>Asparagales</taxon>
        <taxon>Orchidaceae</taxon>
        <taxon>Epidendroideae</taxon>
        <taxon>Malaxideae</taxon>
        <taxon>Dendrobiinae</taxon>
        <taxon>Dendrobium</taxon>
    </lineage>
</organism>
<evidence type="ECO:0000313" key="2">
    <source>
        <dbReference type="Proteomes" id="UP000829196"/>
    </source>
</evidence>
<reference evidence="1" key="1">
    <citation type="journal article" date="2022" name="Front. Genet.">
        <title>Chromosome-Scale Assembly of the Dendrobium nobile Genome Provides Insights Into the Molecular Mechanism of the Biosynthesis of the Medicinal Active Ingredient of Dendrobium.</title>
        <authorList>
            <person name="Xu Q."/>
            <person name="Niu S.-C."/>
            <person name="Li K.-L."/>
            <person name="Zheng P.-J."/>
            <person name="Zhang X.-J."/>
            <person name="Jia Y."/>
            <person name="Liu Y."/>
            <person name="Niu Y.-X."/>
            <person name="Yu L.-H."/>
            <person name="Chen D.-F."/>
            <person name="Zhang G.-Q."/>
        </authorList>
    </citation>
    <scope>NUCLEOTIDE SEQUENCE</scope>
    <source>
        <tissue evidence="1">Leaf</tissue>
    </source>
</reference>
<dbReference type="Proteomes" id="UP000829196">
    <property type="component" value="Unassembled WGS sequence"/>
</dbReference>
<dbReference type="AlphaFoldDB" id="A0A8T3B9Y5"/>
<name>A0A8T3B9Y5_DENNO</name>
<accession>A0A8T3B9Y5</accession>
<keyword evidence="2" id="KW-1185">Reference proteome</keyword>
<gene>
    <name evidence="1" type="ORF">KFK09_010426</name>
</gene>
<evidence type="ECO:0000313" key="1">
    <source>
        <dbReference type="EMBL" id="KAI0509829.1"/>
    </source>
</evidence>
<dbReference type="EMBL" id="JAGYWB010000009">
    <property type="protein sequence ID" value="KAI0509829.1"/>
    <property type="molecule type" value="Genomic_DNA"/>
</dbReference>
<protein>
    <submittedName>
        <fullName evidence="1">Uncharacterized protein</fullName>
    </submittedName>
</protein>